<feature type="domain" description="Pyridine nucleotide-disulphide oxidoreductase dimerisation" evidence="8">
    <location>
        <begin position="333"/>
        <end position="434"/>
    </location>
</feature>
<comment type="similarity">
    <text evidence="2">Belongs to the class-III pyridine nucleotide-disulfide oxidoreductase family.</text>
</comment>
<accession>A0A0R2CUR4</accession>
<dbReference type="Gene3D" id="3.50.50.60">
    <property type="entry name" value="FAD/NAD(P)-binding domain"/>
    <property type="match status" value="2"/>
</dbReference>
<dbReference type="PRINTS" id="PR00411">
    <property type="entry name" value="PNDRDTASEI"/>
</dbReference>
<dbReference type="PRINTS" id="PR00368">
    <property type="entry name" value="FADPNR"/>
</dbReference>
<evidence type="ECO:0000259" key="9">
    <source>
        <dbReference type="Pfam" id="PF07992"/>
    </source>
</evidence>
<evidence type="ECO:0000256" key="3">
    <source>
        <dbReference type="ARBA" id="ARBA00022630"/>
    </source>
</evidence>
<evidence type="ECO:0000313" key="10">
    <source>
        <dbReference type="EMBL" id="KRM91347.1"/>
    </source>
</evidence>
<dbReference type="EMBL" id="AYZI01000005">
    <property type="protein sequence ID" value="KRM91347.1"/>
    <property type="molecule type" value="Genomic_DNA"/>
</dbReference>
<keyword evidence="10" id="KW-0575">Peroxidase</keyword>
<feature type="domain" description="FAD/NAD(P)-binding" evidence="9">
    <location>
        <begin position="1"/>
        <end position="309"/>
    </location>
</feature>
<sequence length="452" mass="49153">MKVAVIGSSHGGYEAVRGVLHDFPDAQIDWYEKGDFVSFLSCGMELYLQGVVKDVNSVSYATVPGMEAKGVHVHINSEVTAIDPDAHRMTVVEVQSGRDTTAEYDKLILAVGAVPFKLPVPGKELKNVYAMRGRDWAIKLKQASVDPTIKNVTVVGSGYIGIEAAESFAKAGMHVTIIDLNPTILGTYLDSEFTDILQDELTAQNVELRLSQSVKEYVGNDHGAVKSVISTTGSTWPADLVIETAGIRPATKWLADVIDLDEHGMIKTNEYQQTSQPDIFAAGDATEVEFAPTGKKQLIALATNARRQGRSAAYNLEEQRRKTTAVSGSSALHVFSYKFASTGVKDVTAATVGAKIESVFLKDTVVPPFVPESHNAPVYFKLSFDPETRAIMGAQIMSTMDVTANINAISLALQQHLTIDDLAYADFFFQPGFDRPWNIMNVAAQKAQDKLD</sequence>
<comment type="cofactor">
    <cofactor evidence="1">
        <name>FAD</name>
        <dbReference type="ChEBI" id="CHEBI:57692"/>
    </cofactor>
</comment>
<dbReference type="AlphaFoldDB" id="A0A0R2CUR4"/>
<name>A0A0R2CUR4_9LACO</name>
<proteinExistence type="inferred from homology"/>
<evidence type="ECO:0000256" key="5">
    <source>
        <dbReference type="ARBA" id="ARBA00023002"/>
    </source>
</evidence>
<dbReference type="PANTHER" id="PTHR43429:SF1">
    <property type="entry name" value="NAD(P)H SULFUR OXIDOREDUCTASE (COA-DEPENDENT)"/>
    <property type="match status" value="1"/>
</dbReference>
<keyword evidence="3" id="KW-0285">Flavoprotein</keyword>
<dbReference type="InterPro" id="IPR050260">
    <property type="entry name" value="FAD-bd_OxRdtase"/>
</dbReference>
<dbReference type="PANTHER" id="PTHR43429">
    <property type="entry name" value="PYRIDINE NUCLEOTIDE-DISULFIDE OXIDOREDUCTASE DOMAIN-CONTAINING"/>
    <property type="match status" value="1"/>
</dbReference>
<evidence type="ECO:0000313" key="11">
    <source>
        <dbReference type="Proteomes" id="UP000051586"/>
    </source>
</evidence>
<dbReference type="InterPro" id="IPR016156">
    <property type="entry name" value="FAD/NAD-linked_Rdtase_dimer_sf"/>
</dbReference>
<dbReference type="Proteomes" id="UP000051586">
    <property type="component" value="Unassembled WGS sequence"/>
</dbReference>
<keyword evidence="7" id="KW-0676">Redox-active center</keyword>
<evidence type="ECO:0000256" key="6">
    <source>
        <dbReference type="ARBA" id="ARBA00023097"/>
    </source>
</evidence>
<evidence type="ECO:0000256" key="2">
    <source>
        <dbReference type="ARBA" id="ARBA00009130"/>
    </source>
</evidence>
<dbReference type="SUPFAM" id="SSF51905">
    <property type="entry name" value="FAD/NAD(P)-binding domain"/>
    <property type="match status" value="1"/>
</dbReference>
<reference evidence="10 11" key="1">
    <citation type="journal article" date="2015" name="Genome Announc.">
        <title>Expanding the biotechnology potential of lactobacilli through comparative genomics of 213 strains and associated genera.</title>
        <authorList>
            <person name="Sun Z."/>
            <person name="Harris H.M."/>
            <person name="McCann A."/>
            <person name="Guo C."/>
            <person name="Argimon S."/>
            <person name="Zhang W."/>
            <person name="Yang X."/>
            <person name="Jeffery I.B."/>
            <person name="Cooney J.C."/>
            <person name="Kagawa T.F."/>
            <person name="Liu W."/>
            <person name="Song Y."/>
            <person name="Salvetti E."/>
            <person name="Wrobel A."/>
            <person name="Rasinkangas P."/>
            <person name="Parkhill J."/>
            <person name="Rea M.C."/>
            <person name="O'Sullivan O."/>
            <person name="Ritari J."/>
            <person name="Douillard F.P."/>
            <person name="Paul Ross R."/>
            <person name="Yang R."/>
            <person name="Briner A.E."/>
            <person name="Felis G.E."/>
            <person name="de Vos W.M."/>
            <person name="Barrangou R."/>
            <person name="Klaenhammer T.R."/>
            <person name="Caufield P.W."/>
            <person name="Cui Y."/>
            <person name="Zhang H."/>
            <person name="O'Toole P.W."/>
        </authorList>
    </citation>
    <scope>NUCLEOTIDE SEQUENCE [LARGE SCALE GENOMIC DNA]</scope>
    <source>
        <strain evidence="10 11">DSM 22689</strain>
    </source>
</reference>
<protein>
    <submittedName>
        <fullName evidence="10">NADH peroxidase</fullName>
    </submittedName>
</protein>
<evidence type="ECO:0000256" key="4">
    <source>
        <dbReference type="ARBA" id="ARBA00022827"/>
    </source>
</evidence>
<dbReference type="Gene3D" id="3.30.390.30">
    <property type="match status" value="1"/>
</dbReference>
<dbReference type="RefSeq" id="WP_056961640.1">
    <property type="nucleotide sequence ID" value="NZ_AYZI01000005.1"/>
</dbReference>
<keyword evidence="5" id="KW-0560">Oxidoreductase</keyword>
<dbReference type="GO" id="GO:0004601">
    <property type="term" value="F:peroxidase activity"/>
    <property type="evidence" value="ECO:0007669"/>
    <property type="project" value="UniProtKB-KW"/>
</dbReference>
<dbReference type="InterPro" id="IPR023753">
    <property type="entry name" value="FAD/NAD-binding_dom"/>
</dbReference>
<keyword evidence="4" id="KW-0274">FAD</keyword>
<evidence type="ECO:0000256" key="1">
    <source>
        <dbReference type="ARBA" id="ARBA00001974"/>
    </source>
</evidence>
<dbReference type="Pfam" id="PF07992">
    <property type="entry name" value="Pyr_redox_2"/>
    <property type="match status" value="1"/>
</dbReference>
<dbReference type="SUPFAM" id="SSF55424">
    <property type="entry name" value="FAD/NAD-linked reductases, dimerisation (C-terminal) domain"/>
    <property type="match status" value="1"/>
</dbReference>
<organism evidence="10 11">
    <name type="scientific">Fructilactobacillus florum DSM 22689 = JCM 16035</name>
    <dbReference type="NCBI Taxonomy" id="1423745"/>
    <lineage>
        <taxon>Bacteria</taxon>
        <taxon>Bacillati</taxon>
        <taxon>Bacillota</taxon>
        <taxon>Bacilli</taxon>
        <taxon>Lactobacillales</taxon>
        <taxon>Lactobacillaceae</taxon>
        <taxon>Fructilactobacillus</taxon>
    </lineage>
</organism>
<keyword evidence="6" id="KW-0558">Oxidation</keyword>
<evidence type="ECO:0000256" key="7">
    <source>
        <dbReference type="ARBA" id="ARBA00023284"/>
    </source>
</evidence>
<dbReference type="STRING" id="1423745.GCA_001311215_01626"/>
<comment type="caution">
    <text evidence="10">The sequence shown here is derived from an EMBL/GenBank/DDBJ whole genome shotgun (WGS) entry which is preliminary data.</text>
</comment>
<evidence type="ECO:0000259" key="8">
    <source>
        <dbReference type="Pfam" id="PF02852"/>
    </source>
</evidence>
<dbReference type="InterPro" id="IPR036188">
    <property type="entry name" value="FAD/NAD-bd_sf"/>
</dbReference>
<dbReference type="PATRIC" id="fig|1423745.4.peg.917"/>
<gene>
    <name evidence="10" type="ORF">FC87_GL000856</name>
</gene>
<dbReference type="Pfam" id="PF02852">
    <property type="entry name" value="Pyr_redox_dim"/>
    <property type="match status" value="1"/>
</dbReference>
<dbReference type="InterPro" id="IPR004099">
    <property type="entry name" value="Pyr_nucl-diS_OxRdtase_dimer"/>
</dbReference>